<dbReference type="PANTHER" id="PTHR43719:SF28">
    <property type="entry name" value="PEROXIDE STRESS-ACTIVATED HISTIDINE KINASE MAK1-RELATED"/>
    <property type="match status" value="1"/>
</dbReference>
<evidence type="ECO:0000259" key="5">
    <source>
        <dbReference type="PROSITE" id="PS50110"/>
    </source>
</evidence>
<dbReference type="Proteomes" id="UP000318582">
    <property type="component" value="Unassembled WGS sequence"/>
</dbReference>
<dbReference type="GO" id="GO:0000160">
    <property type="term" value="P:phosphorelay signal transduction system"/>
    <property type="evidence" value="ECO:0007669"/>
    <property type="project" value="InterPro"/>
</dbReference>
<evidence type="ECO:0000313" key="7">
    <source>
        <dbReference type="Proteomes" id="UP000318582"/>
    </source>
</evidence>
<dbReference type="InterPro" id="IPR000421">
    <property type="entry name" value="FA58C"/>
</dbReference>
<gene>
    <name evidence="6" type="ORF">PhCBS80983_g06417</name>
</gene>
<dbReference type="InterPro" id="IPR050956">
    <property type="entry name" value="2C_system_His_kinase"/>
</dbReference>
<accession>A0A507DPT5</accession>
<dbReference type="SUPFAM" id="SSF52172">
    <property type="entry name" value="CheY-like"/>
    <property type="match status" value="1"/>
</dbReference>
<dbReference type="EMBL" id="QEAQ01000282">
    <property type="protein sequence ID" value="TPX52908.1"/>
    <property type="molecule type" value="Genomic_DNA"/>
</dbReference>
<evidence type="ECO:0008006" key="8">
    <source>
        <dbReference type="Google" id="ProtNLM"/>
    </source>
</evidence>
<dbReference type="PROSITE" id="PS50022">
    <property type="entry name" value="FA58C_3"/>
    <property type="match status" value="1"/>
</dbReference>
<dbReference type="PROSITE" id="PS50110">
    <property type="entry name" value="RESPONSE_REGULATORY"/>
    <property type="match status" value="1"/>
</dbReference>
<feature type="domain" description="Response regulatory" evidence="5">
    <location>
        <begin position="1814"/>
        <end position="1935"/>
    </location>
</feature>
<evidence type="ECO:0000259" key="4">
    <source>
        <dbReference type="PROSITE" id="PS50022"/>
    </source>
</evidence>
<organism evidence="6 7">
    <name type="scientific">Powellomyces hirtus</name>
    <dbReference type="NCBI Taxonomy" id="109895"/>
    <lineage>
        <taxon>Eukaryota</taxon>
        <taxon>Fungi</taxon>
        <taxon>Fungi incertae sedis</taxon>
        <taxon>Chytridiomycota</taxon>
        <taxon>Chytridiomycota incertae sedis</taxon>
        <taxon>Chytridiomycetes</taxon>
        <taxon>Spizellomycetales</taxon>
        <taxon>Powellomycetaceae</taxon>
        <taxon>Powellomyces</taxon>
    </lineage>
</organism>
<dbReference type="STRING" id="109895.A0A507DPT5"/>
<keyword evidence="1 2" id="KW-0597">Phosphoprotein</keyword>
<dbReference type="Pfam" id="PF00754">
    <property type="entry name" value="F5_F8_type_C"/>
    <property type="match status" value="1"/>
</dbReference>
<proteinExistence type="predicted"/>
<dbReference type="SMART" id="SM00448">
    <property type="entry name" value="REC"/>
    <property type="match status" value="1"/>
</dbReference>
<dbReference type="Gene3D" id="2.60.120.260">
    <property type="entry name" value="Galactose-binding domain-like"/>
    <property type="match status" value="1"/>
</dbReference>
<evidence type="ECO:0000313" key="6">
    <source>
        <dbReference type="EMBL" id="TPX52908.1"/>
    </source>
</evidence>
<dbReference type="InterPro" id="IPR008979">
    <property type="entry name" value="Galactose-bd-like_sf"/>
</dbReference>
<feature type="region of interest" description="Disordered" evidence="3">
    <location>
        <begin position="485"/>
        <end position="516"/>
    </location>
</feature>
<keyword evidence="7" id="KW-1185">Reference proteome</keyword>
<dbReference type="InterPro" id="IPR001789">
    <property type="entry name" value="Sig_transdc_resp-reg_receiver"/>
</dbReference>
<feature type="compositionally biased region" description="Basic and acidic residues" evidence="3">
    <location>
        <begin position="495"/>
        <end position="509"/>
    </location>
</feature>
<reference evidence="6 7" key="1">
    <citation type="journal article" date="2019" name="Sci. Rep.">
        <title>Comparative genomics of chytrid fungi reveal insights into the obligate biotrophic and pathogenic lifestyle of Synchytrium endobioticum.</title>
        <authorList>
            <person name="van de Vossenberg B.T.L.H."/>
            <person name="Warris S."/>
            <person name="Nguyen H.D.T."/>
            <person name="van Gent-Pelzer M.P.E."/>
            <person name="Joly D.L."/>
            <person name="van de Geest H.C."/>
            <person name="Bonants P.J.M."/>
            <person name="Smith D.S."/>
            <person name="Levesque C.A."/>
            <person name="van der Lee T.A.J."/>
        </authorList>
    </citation>
    <scope>NUCLEOTIDE SEQUENCE [LARGE SCALE GENOMIC DNA]</scope>
    <source>
        <strain evidence="6 7">CBS 809.83</strain>
    </source>
</reference>
<name>A0A507DPT5_9FUNG</name>
<feature type="modified residue" description="4-aspartylphosphate" evidence="2">
    <location>
        <position position="1865"/>
    </location>
</feature>
<protein>
    <recommendedName>
        <fullName evidence="8">Response regulatory domain-containing protein</fullName>
    </recommendedName>
</protein>
<comment type="caution">
    <text evidence="6">The sequence shown here is derived from an EMBL/GenBank/DDBJ whole genome shotgun (WGS) entry which is preliminary data.</text>
</comment>
<dbReference type="SUPFAM" id="SSF49785">
    <property type="entry name" value="Galactose-binding domain-like"/>
    <property type="match status" value="1"/>
</dbReference>
<dbReference type="PANTHER" id="PTHR43719">
    <property type="entry name" value="TWO-COMPONENT HISTIDINE KINASE"/>
    <property type="match status" value="1"/>
</dbReference>
<feature type="domain" description="F5/8 type C" evidence="4">
    <location>
        <begin position="821"/>
        <end position="920"/>
    </location>
</feature>
<dbReference type="InterPro" id="IPR011050">
    <property type="entry name" value="Pectin_lyase_fold/virulence"/>
</dbReference>
<evidence type="ECO:0000256" key="3">
    <source>
        <dbReference type="SAM" id="MobiDB-lite"/>
    </source>
</evidence>
<dbReference type="Pfam" id="PF00072">
    <property type="entry name" value="Response_reg"/>
    <property type="match status" value="1"/>
</dbReference>
<evidence type="ECO:0000256" key="2">
    <source>
        <dbReference type="PROSITE-ProRule" id="PRU00169"/>
    </source>
</evidence>
<dbReference type="SUPFAM" id="SSF51126">
    <property type="entry name" value="Pectin lyase-like"/>
    <property type="match status" value="1"/>
</dbReference>
<dbReference type="Gene3D" id="3.40.50.2300">
    <property type="match status" value="1"/>
</dbReference>
<evidence type="ECO:0000256" key="1">
    <source>
        <dbReference type="ARBA" id="ARBA00022553"/>
    </source>
</evidence>
<dbReference type="CDD" id="cd17546">
    <property type="entry name" value="REC_hyHK_CKI1_RcsC-like"/>
    <property type="match status" value="1"/>
</dbReference>
<dbReference type="InterPro" id="IPR011006">
    <property type="entry name" value="CheY-like_superfamily"/>
</dbReference>
<sequence length="1940" mass="206232">MKVTHGMLGIDYQDPLYLNMQQKFSVDYDQSLTVNTEGQLAVVPEFINNTVIVEAPLQRRGLQVNDDGELQTDLNNIIKPLGALHANGLFDLADDFLEYGYEAIDEIFGDGEDTEVKLLRLKTSSDFTQKGLLSGSKVLAIKNKGANRIPYYATISDEFDTDDTFRYNSTLNELHVGHVSLNTNFNPDNNEAITAGYAEQLYQSETGSPIDVSALSNGRRTLGLRTDATLAVENQVLCVNVSPLVNGSSVKIDGNGKIASGLIFQPANGVRLREGTNNDVQLALEVEGALEKVGLNKIKEVLTFGAGLQRTENAVSMDLKSANSQILVDNETGTLTGNVEAKPNSGLVFNENILDLDKSAIIDGSTITVHNGKLTGNLYHFGDGFSVDTQSNGNNTVNMELEGSTHIQVQGNKISTDLKPYTGGQNVTVSNNTISVNIPQETPYSGGPGISVAGKTISNTLNISAGMGITVMGSAATGYIISSQNLKQNDDDDDERKTDNEDDTLKNENNEVVQSTSPVSTILPFPLIPFPPPPPVIPLVPIFPFIGLLPTLLGTLGGFAVIFGYQRERKKKQNPDGTDMMNEDGTPVFDTTPEGEWIWSEGSNVAIQSDKVTRRTRLLMDDWPEDVRVGYWASVMNLSKTWQFEELISRPWTIETVSSLVEPLDTRLLTAESSIANHGGRLYGAEIALDAVEAKVSILESNSPITVGKGLLKNSNTISLNPYQSETISAIGDIVFGMQRWVPSTVFFTDSEPSTSIVTGEAWGNGTYVISCSHSDNVNRSHKAFANWGSSLYFSNLYTGAGGTSSRTTETTAAGVSYKGEWIQIQLPAAKSISATRLRYRDGGNILGMPQTFAILGSNDGATWNLLYHQSTPVGWSDSNRDPKWFTSTNTTAYSYIRLVMLTNGGGYAYCGLRIELFTPLDSVTINKPLFIGNGLTGSTATFSKTVIAEAAPTIGNHLINKTFADATYSTITNLATTNTNLTLLTTRVTTAESTLTGKQNALSVSSGLTLTTNSVLGYDSSVISSKASTDALNTRVGTTEASITSLQNGKQNLLSMGGGLILTNNILSYDSAIIASKTSVDSVTSRVSTAETSITTLQTGKQNLLSTGAGLILANNTLSYDSAVIASKSSVDALSTSKQDVITVGTGLTKTGATLSVNASQTQITSVGTLTALSVNGYINITNTGSVALSIADNVSFGRCGSNTQWFSNAQTGDAIIRASGSKVIRLGTNTNASIVDIFDGGMVVNSGNLTVASAPTLGNHLVNKTYVDGSFASIGSLTTTNTNVMNLTGRVVSLESGGSTNKEITVWSKIKGSDTVPVPLPPPGGPALTAGTSTPTTWEYLNGTYTVNASSFHSAGYEAYRGFKSERLTAPWVSGAGTYNSTTGVYTTSTASWIDSNSTFVPGEWIAVDLPAARTISSVTIYQRLGEPSPSMPLRIAVLVGQSTGTMTVAVDQDNIPDVPSHTLNFTAGSYNITTSTAGFPLALDHSAVKITSTEDSVSASSGALQISGGVGIGKNLFVGNVNNLVKNVIAETGALLAAFGTTTAQRIQFFDGDAATLVVITPTGESTSSTTGALQVAGGLSVQKSINIGTAAISCGLTTEPVSSTQPLLNLGVNFRHTPTIANGGAALRIDGRGFGTGGTPFFFFTRPPGSSTETAVASIDMTGKLALNGGLLNLTNGASNLIHYSTAGVQAPTFSTRSTGTKIVLYPQIAPDYVDYAIGMEGGHLQVRKMGLTPSTSEAKQIIQDFTTNVVELVEGLHTSLYDSSNQDTRTSNKNSSENTEQFQVELGWTIPNLVTPATLEPSANTPIIHILFADDDVITQRMFERYWKKYSPRVSVSTASDGVQAIALFKKQRFSIVFTDIEMPFKDGLTVVSEIRAFERETSSPPVPIIGVSGYSTRSYQEKGMALGFTDFVQKGVGFQMKDCHTLVERYCGVI</sequence>